<protein>
    <recommendedName>
        <fullName evidence="3">10 kDa chaperonin</fullName>
    </recommendedName>
</protein>
<reference evidence="4 5" key="1">
    <citation type="submission" date="2019-03" db="EMBL/GenBank/DDBJ databases">
        <title>Sequencing the genomes of 1000 actinobacteria strains.</title>
        <authorList>
            <person name="Klenk H.-P."/>
        </authorList>
    </citation>
    <scope>NUCLEOTIDE SEQUENCE [LARGE SCALE GENOMIC DNA]</scope>
    <source>
        <strain evidence="4 5">DSM 18936</strain>
    </source>
</reference>
<dbReference type="PANTHER" id="PTHR10772:SF58">
    <property type="entry name" value="CO-CHAPERONIN GROES"/>
    <property type="match status" value="1"/>
</dbReference>
<comment type="function">
    <text evidence="3">Together with the chaperonin GroEL, plays an essential role in assisting protein folding. The GroEL-GroES system forms a nano-cage that allows encapsulation of the non-native substrate proteins and provides a physical environment optimized to promote and accelerate protein folding. GroES binds to the apical surface of the GroEL ring, thereby capping the opening of the GroEL channel.</text>
</comment>
<proteinExistence type="inferred from homology"/>
<dbReference type="SUPFAM" id="SSF50129">
    <property type="entry name" value="GroES-like"/>
    <property type="match status" value="1"/>
</dbReference>
<comment type="similarity">
    <text evidence="1 3">Belongs to the GroES chaperonin family.</text>
</comment>
<sequence>MADTDQKLPIQMLNDRLLVRIGREDGERTSSGGILIPATAQMAKRLVWAEVVALGQNVRAAEVGDRVLFSPDDRYEVEVQGEDYIMLRERDLHAVAAKRIETSTGLYL</sequence>
<organism evidence="4 5">
    <name type="scientific">Ilumatobacter fluminis</name>
    <dbReference type="NCBI Taxonomy" id="467091"/>
    <lineage>
        <taxon>Bacteria</taxon>
        <taxon>Bacillati</taxon>
        <taxon>Actinomycetota</taxon>
        <taxon>Acidimicrobiia</taxon>
        <taxon>Acidimicrobiales</taxon>
        <taxon>Ilumatobacteraceae</taxon>
        <taxon>Ilumatobacter</taxon>
    </lineage>
</organism>
<dbReference type="GO" id="GO:0044183">
    <property type="term" value="F:protein folding chaperone"/>
    <property type="evidence" value="ECO:0007669"/>
    <property type="project" value="InterPro"/>
</dbReference>
<keyword evidence="5" id="KW-1185">Reference proteome</keyword>
<evidence type="ECO:0000313" key="5">
    <source>
        <dbReference type="Proteomes" id="UP000294558"/>
    </source>
</evidence>
<name>A0A4R7HZR3_9ACTN</name>
<evidence type="ECO:0000256" key="3">
    <source>
        <dbReference type="RuleBase" id="RU000535"/>
    </source>
</evidence>
<evidence type="ECO:0000313" key="4">
    <source>
        <dbReference type="EMBL" id="TDT16747.1"/>
    </source>
</evidence>
<keyword evidence="2 3" id="KW-0143">Chaperone</keyword>
<comment type="caution">
    <text evidence="4">The sequence shown here is derived from an EMBL/GenBank/DDBJ whole genome shotgun (WGS) entry which is preliminary data.</text>
</comment>
<dbReference type="GO" id="GO:0051087">
    <property type="term" value="F:protein-folding chaperone binding"/>
    <property type="evidence" value="ECO:0007669"/>
    <property type="project" value="TreeGrafter"/>
</dbReference>
<dbReference type="SMART" id="SM00883">
    <property type="entry name" value="Cpn10"/>
    <property type="match status" value="1"/>
</dbReference>
<gene>
    <name evidence="4" type="ORF">BDK89_2344</name>
</gene>
<dbReference type="Pfam" id="PF00166">
    <property type="entry name" value="Cpn10"/>
    <property type="match status" value="1"/>
</dbReference>
<accession>A0A4R7HZR3</accession>
<dbReference type="InterPro" id="IPR020818">
    <property type="entry name" value="Chaperonin_GroES"/>
</dbReference>
<comment type="subunit">
    <text evidence="3">Heptamer of 7 subunits arranged in a ring.</text>
</comment>
<dbReference type="GO" id="GO:0051082">
    <property type="term" value="F:unfolded protein binding"/>
    <property type="evidence" value="ECO:0007669"/>
    <property type="project" value="TreeGrafter"/>
</dbReference>
<dbReference type="AlphaFoldDB" id="A0A4R7HZR3"/>
<dbReference type="GO" id="GO:0005524">
    <property type="term" value="F:ATP binding"/>
    <property type="evidence" value="ECO:0007669"/>
    <property type="project" value="InterPro"/>
</dbReference>
<dbReference type="PRINTS" id="PR00297">
    <property type="entry name" value="CHAPERONIN10"/>
</dbReference>
<dbReference type="InterPro" id="IPR037124">
    <property type="entry name" value="Chaperonin_GroES_sf"/>
</dbReference>
<dbReference type="Gene3D" id="2.30.33.40">
    <property type="entry name" value="GroES chaperonin"/>
    <property type="match status" value="1"/>
</dbReference>
<dbReference type="EMBL" id="SOAU01000001">
    <property type="protein sequence ID" value="TDT16747.1"/>
    <property type="molecule type" value="Genomic_DNA"/>
</dbReference>
<dbReference type="InterPro" id="IPR011032">
    <property type="entry name" value="GroES-like_sf"/>
</dbReference>
<dbReference type="PANTHER" id="PTHR10772">
    <property type="entry name" value="10 KDA HEAT SHOCK PROTEIN"/>
    <property type="match status" value="1"/>
</dbReference>
<evidence type="ECO:0000256" key="2">
    <source>
        <dbReference type="ARBA" id="ARBA00023186"/>
    </source>
</evidence>
<dbReference type="Proteomes" id="UP000294558">
    <property type="component" value="Unassembled WGS sequence"/>
</dbReference>
<evidence type="ECO:0000256" key="1">
    <source>
        <dbReference type="ARBA" id="ARBA00006975"/>
    </source>
</evidence>
<dbReference type="CDD" id="cd00320">
    <property type="entry name" value="cpn10"/>
    <property type="match status" value="1"/>
</dbReference>
<dbReference type="GO" id="GO:0046872">
    <property type="term" value="F:metal ion binding"/>
    <property type="evidence" value="ECO:0007669"/>
    <property type="project" value="TreeGrafter"/>
</dbReference>